<dbReference type="InterPro" id="IPR013766">
    <property type="entry name" value="Thioredoxin_domain"/>
</dbReference>
<sequence length="174" mass="19597">MKRILPIIIFIGLFIFLTKSLYEPQTNIPSPLIGKPIPTFSLSELNSDTSLTNNDILGTISLINIWATWCVGCDQEHSFLVDLAANQTIDIPIIGINWKDRDDLALRWLSQRGDPYSIVLSDPIGKTAIDFGVYGAPETFLIDEQGVIHYKHIGPLNREIFASNFMPIIKDLRR</sequence>
<dbReference type="Gene3D" id="3.40.30.10">
    <property type="entry name" value="Glutaredoxin"/>
    <property type="match status" value="1"/>
</dbReference>
<dbReference type="PANTHER" id="PTHR42852:SF6">
    <property type="entry name" value="THIOL:DISULFIDE INTERCHANGE PROTEIN DSBE"/>
    <property type="match status" value="1"/>
</dbReference>
<dbReference type="EMBL" id="UINC01002119">
    <property type="protein sequence ID" value="SUZ93106.1"/>
    <property type="molecule type" value="Genomic_DNA"/>
</dbReference>
<evidence type="ECO:0000259" key="6">
    <source>
        <dbReference type="PROSITE" id="PS51352"/>
    </source>
</evidence>
<feature type="domain" description="Thioredoxin" evidence="6">
    <location>
        <begin position="31"/>
        <end position="174"/>
    </location>
</feature>
<dbReference type="InterPro" id="IPR013740">
    <property type="entry name" value="Redoxin"/>
</dbReference>
<dbReference type="PANTHER" id="PTHR42852">
    <property type="entry name" value="THIOL:DISULFIDE INTERCHANGE PROTEIN DSBE"/>
    <property type="match status" value="1"/>
</dbReference>
<evidence type="ECO:0000256" key="3">
    <source>
        <dbReference type="ARBA" id="ARBA00022748"/>
    </source>
</evidence>
<gene>
    <name evidence="7" type="ORF">METZ01_LOCUS45960</name>
</gene>
<dbReference type="CDD" id="cd03010">
    <property type="entry name" value="TlpA_like_DsbE"/>
    <property type="match status" value="1"/>
</dbReference>
<comment type="subcellular location">
    <subcellularLocation>
        <location evidence="1">Cell envelope</location>
    </subcellularLocation>
</comment>
<dbReference type="NCBIfam" id="TIGR00385">
    <property type="entry name" value="dsbE"/>
    <property type="match status" value="1"/>
</dbReference>
<dbReference type="PROSITE" id="PS51352">
    <property type="entry name" value="THIOREDOXIN_2"/>
    <property type="match status" value="1"/>
</dbReference>
<keyword evidence="5" id="KW-0676">Redox-active center</keyword>
<dbReference type="GO" id="GO:0015036">
    <property type="term" value="F:disulfide oxidoreductase activity"/>
    <property type="evidence" value="ECO:0007669"/>
    <property type="project" value="InterPro"/>
</dbReference>
<keyword evidence="3" id="KW-0201">Cytochrome c-type biogenesis</keyword>
<evidence type="ECO:0000256" key="5">
    <source>
        <dbReference type="ARBA" id="ARBA00023284"/>
    </source>
</evidence>
<dbReference type="Pfam" id="PF08534">
    <property type="entry name" value="Redoxin"/>
    <property type="match status" value="1"/>
</dbReference>
<dbReference type="GO" id="GO:0017004">
    <property type="term" value="P:cytochrome complex assembly"/>
    <property type="evidence" value="ECO:0007669"/>
    <property type="project" value="UniProtKB-KW"/>
</dbReference>
<evidence type="ECO:0000256" key="4">
    <source>
        <dbReference type="ARBA" id="ARBA00023157"/>
    </source>
</evidence>
<dbReference type="AlphaFoldDB" id="A0A381RML2"/>
<dbReference type="GO" id="GO:0030288">
    <property type="term" value="C:outer membrane-bounded periplasmic space"/>
    <property type="evidence" value="ECO:0007669"/>
    <property type="project" value="InterPro"/>
</dbReference>
<accession>A0A381RML2</accession>
<dbReference type="SUPFAM" id="SSF52833">
    <property type="entry name" value="Thioredoxin-like"/>
    <property type="match status" value="1"/>
</dbReference>
<dbReference type="InterPro" id="IPR036249">
    <property type="entry name" value="Thioredoxin-like_sf"/>
</dbReference>
<evidence type="ECO:0000256" key="1">
    <source>
        <dbReference type="ARBA" id="ARBA00004196"/>
    </source>
</evidence>
<proteinExistence type="inferred from homology"/>
<evidence type="ECO:0000256" key="2">
    <source>
        <dbReference type="ARBA" id="ARBA00007758"/>
    </source>
</evidence>
<dbReference type="InterPro" id="IPR050553">
    <property type="entry name" value="Thioredoxin_ResA/DsbE_sf"/>
</dbReference>
<name>A0A381RML2_9ZZZZ</name>
<dbReference type="InterPro" id="IPR004799">
    <property type="entry name" value="Periplasmic_diS_OxRdtase_DsbE"/>
</dbReference>
<keyword evidence="4" id="KW-1015">Disulfide bond</keyword>
<organism evidence="7">
    <name type="scientific">marine metagenome</name>
    <dbReference type="NCBI Taxonomy" id="408172"/>
    <lineage>
        <taxon>unclassified sequences</taxon>
        <taxon>metagenomes</taxon>
        <taxon>ecological metagenomes</taxon>
    </lineage>
</organism>
<protein>
    <recommendedName>
        <fullName evidence="6">Thioredoxin domain-containing protein</fullName>
    </recommendedName>
</protein>
<evidence type="ECO:0000313" key="7">
    <source>
        <dbReference type="EMBL" id="SUZ93106.1"/>
    </source>
</evidence>
<comment type="similarity">
    <text evidence="2">Belongs to the thioredoxin family. DsbE subfamily.</text>
</comment>
<reference evidence="7" key="1">
    <citation type="submission" date="2018-05" db="EMBL/GenBank/DDBJ databases">
        <authorList>
            <person name="Lanie J.A."/>
            <person name="Ng W.-L."/>
            <person name="Kazmierczak K.M."/>
            <person name="Andrzejewski T.M."/>
            <person name="Davidsen T.M."/>
            <person name="Wayne K.J."/>
            <person name="Tettelin H."/>
            <person name="Glass J.I."/>
            <person name="Rusch D."/>
            <person name="Podicherti R."/>
            <person name="Tsui H.-C.T."/>
            <person name="Winkler M.E."/>
        </authorList>
    </citation>
    <scope>NUCLEOTIDE SEQUENCE</scope>
</reference>